<keyword evidence="5" id="KW-0460">Magnesium</keyword>
<evidence type="ECO:0000256" key="3">
    <source>
        <dbReference type="ARBA" id="ARBA00029596"/>
    </source>
</evidence>
<evidence type="ECO:0000313" key="6">
    <source>
        <dbReference type="EMBL" id="PTM51891.1"/>
    </source>
</evidence>
<name>A0A2T4YYU1_9HYPH</name>
<feature type="binding site" evidence="5">
    <location>
        <position position="120"/>
    </location>
    <ligand>
        <name>substrate</name>
    </ligand>
</feature>
<evidence type="ECO:0000313" key="7">
    <source>
        <dbReference type="Proteomes" id="UP000241808"/>
    </source>
</evidence>
<dbReference type="OrthoDB" id="8717144at2"/>
<comment type="caution">
    <text evidence="6">The sequence shown here is derived from an EMBL/GenBank/DDBJ whole genome shotgun (WGS) entry which is preliminary data.</text>
</comment>
<evidence type="ECO:0000256" key="4">
    <source>
        <dbReference type="ARBA" id="ARBA00030169"/>
    </source>
</evidence>
<organism evidence="6 7">
    <name type="scientific">Phreatobacter oligotrophus</name>
    <dbReference type="NCBI Taxonomy" id="1122261"/>
    <lineage>
        <taxon>Bacteria</taxon>
        <taxon>Pseudomonadati</taxon>
        <taxon>Pseudomonadota</taxon>
        <taxon>Alphaproteobacteria</taxon>
        <taxon>Hyphomicrobiales</taxon>
        <taxon>Phreatobacteraceae</taxon>
        <taxon>Phreatobacter</taxon>
    </lineage>
</organism>
<dbReference type="InterPro" id="IPR036704">
    <property type="entry name" value="RraA/RraA-like_sf"/>
</dbReference>
<evidence type="ECO:0000256" key="5">
    <source>
        <dbReference type="PIRSR" id="PIRSR605493-1"/>
    </source>
</evidence>
<dbReference type="AlphaFoldDB" id="A0A2T4YYU1"/>
<feature type="binding site" evidence="5">
    <location>
        <position position="121"/>
    </location>
    <ligand>
        <name>Mg(2+)</name>
        <dbReference type="ChEBI" id="CHEBI:18420"/>
    </ligand>
</feature>
<keyword evidence="5" id="KW-0479">Metal-binding</keyword>
<dbReference type="InterPro" id="IPR005493">
    <property type="entry name" value="RraA/RraA-like"/>
</dbReference>
<dbReference type="GO" id="GO:0046872">
    <property type="term" value="F:metal ion binding"/>
    <property type="evidence" value="ECO:0007669"/>
    <property type="project" value="UniProtKB-KW"/>
</dbReference>
<gene>
    <name evidence="6" type="ORF">C8P69_109179</name>
</gene>
<reference evidence="6 7" key="1">
    <citation type="submission" date="2018-04" db="EMBL/GenBank/DDBJ databases">
        <title>Genomic Encyclopedia of Archaeal and Bacterial Type Strains, Phase II (KMG-II): from individual species to whole genera.</title>
        <authorList>
            <person name="Goeker M."/>
        </authorList>
    </citation>
    <scope>NUCLEOTIDE SEQUENCE [LARGE SCALE GENOMIC DNA]</scope>
    <source>
        <strain evidence="6 7">DSM 25521</strain>
    </source>
</reference>
<keyword evidence="7" id="KW-1185">Reference proteome</keyword>
<comment type="cofactor">
    <cofactor evidence="5">
        <name>Mg(2+)</name>
        <dbReference type="ChEBI" id="CHEBI:18420"/>
    </cofactor>
</comment>
<accession>A0A2T4YYU1</accession>
<evidence type="ECO:0000256" key="2">
    <source>
        <dbReference type="ARBA" id="ARBA00016549"/>
    </source>
</evidence>
<protein>
    <recommendedName>
        <fullName evidence="2">Putative 4-hydroxy-4-methyl-2-oxoglutarate aldolase</fullName>
    </recommendedName>
    <alternativeName>
        <fullName evidence="3">Regulator of ribonuclease activity homolog</fullName>
    </alternativeName>
    <alternativeName>
        <fullName evidence="4">RraA-like protein</fullName>
    </alternativeName>
</protein>
<comment type="cofactor">
    <cofactor evidence="1">
        <name>a divalent metal cation</name>
        <dbReference type="ChEBI" id="CHEBI:60240"/>
    </cofactor>
</comment>
<dbReference type="Gene3D" id="3.50.30.40">
    <property type="entry name" value="Ribonuclease E inhibitor RraA/RraA-like"/>
    <property type="match status" value="1"/>
</dbReference>
<dbReference type="RefSeq" id="WP_108178981.1">
    <property type="nucleotide sequence ID" value="NZ_PZZL01000009.1"/>
</dbReference>
<sequence length="220" mass="23202">MTDSFDDIIAAARPLIASAPVCDALDEHGYHRQILPASIRPVDDGTVLFGPARTGSYKVIHERIANIYDLEIALVDDLKPGEVCVMATGANTAIGPWGELLSTRARYLEAAGFLTDGAARDVVAIRAMGFPVFTGALSPADTQYRGMMVEKDTPIRIGEVAIAPGDIIVGDVDGVVVVPRAAALAVLSTAMGKITGERRMRADLEAGMSLAEAFAKHGLL</sequence>
<dbReference type="SUPFAM" id="SSF89562">
    <property type="entry name" value="RraA-like"/>
    <property type="match status" value="1"/>
</dbReference>
<evidence type="ECO:0000256" key="1">
    <source>
        <dbReference type="ARBA" id="ARBA00001968"/>
    </source>
</evidence>
<dbReference type="Pfam" id="PF03737">
    <property type="entry name" value="RraA-like"/>
    <property type="match status" value="1"/>
</dbReference>
<dbReference type="PANTHER" id="PTHR33254">
    <property type="entry name" value="4-HYDROXY-4-METHYL-2-OXOGLUTARATE ALDOLASE 3-RELATED"/>
    <property type="match status" value="1"/>
</dbReference>
<proteinExistence type="predicted"/>
<dbReference type="EMBL" id="PZZL01000009">
    <property type="protein sequence ID" value="PTM51891.1"/>
    <property type="molecule type" value="Genomic_DNA"/>
</dbReference>
<dbReference type="PANTHER" id="PTHR33254:SF4">
    <property type="entry name" value="4-HYDROXY-4-METHYL-2-OXOGLUTARATE ALDOLASE 3-RELATED"/>
    <property type="match status" value="1"/>
</dbReference>
<dbReference type="CDD" id="cd16841">
    <property type="entry name" value="RraA_family"/>
    <property type="match status" value="1"/>
</dbReference>
<feature type="binding site" evidence="5">
    <location>
        <begin position="98"/>
        <end position="101"/>
    </location>
    <ligand>
        <name>substrate</name>
    </ligand>
</feature>
<dbReference type="Proteomes" id="UP000241808">
    <property type="component" value="Unassembled WGS sequence"/>
</dbReference>